<dbReference type="HAMAP" id="MF_00144">
    <property type="entry name" value="tRNA_thiouridyl_MnmA"/>
    <property type="match status" value="1"/>
</dbReference>
<dbReference type="InterPro" id="IPR014729">
    <property type="entry name" value="Rossmann-like_a/b/a_fold"/>
</dbReference>
<keyword evidence="12 14" id="KW-1015">Disulfide bond</keyword>
<dbReference type="InterPro" id="IPR023382">
    <property type="entry name" value="MnmA-like_central_sf"/>
</dbReference>
<keyword evidence="10 14" id="KW-0067">ATP-binding</keyword>
<dbReference type="GO" id="GO:0002143">
    <property type="term" value="P:tRNA wobble position uridine thiolation"/>
    <property type="evidence" value="ECO:0007669"/>
    <property type="project" value="TreeGrafter"/>
</dbReference>
<reference evidence="17 18" key="2">
    <citation type="journal article" date="2011" name="Curr. Biol.">
        <title>An interdependent metabolic patchwork in the nested symbiosis of mealybugs.</title>
        <authorList>
            <person name="McCutcheon J.P."/>
            <person name="von Dohlen C.D."/>
        </authorList>
    </citation>
    <scope>NUCLEOTIDE SEQUENCE [LARGE SCALE GENOMIC DNA]</scope>
    <source>
        <strain evidence="17 18">PCIT</strain>
    </source>
</reference>
<dbReference type="InterPro" id="IPR046885">
    <property type="entry name" value="MnmA-like_C"/>
</dbReference>
<evidence type="ECO:0000256" key="1">
    <source>
        <dbReference type="ARBA" id="ARBA00004496"/>
    </source>
</evidence>
<evidence type="ECO:0000313" key="18">
    <source>
        <dbReference type="Proteomes" id="UP000000504"/>
    </source>
</evidence>
<evidence type="ECO:0000259" key="15">
    <source>
        <dbReference type="Pfam" id="PF20258"/>
    </source>
</evidence>
<evidence type="ECO:0000256" key="6">
    <source>
        <dbReference type="ARBA" id="ARBA00022555"/>
    </source>
</evidence>
<evidence type="ECO:0000256" key="13">
    <source>
        <dbReference type="ARBA" id="ARBA00051542"/>
    </source>
</evidence>
<keyword evidence="7 14" id="KW-0808">Transferase</keyword>
<dbReference type="HOGENOM" id="CLU_035188_1_0_6"/>
<feature type="site" description="Interaction with tRNA" evidence="14">
    <location>
        <position position="346"/>
    </location>
</feature>
<keyword evidence="11 14" id="KW-0694">RNA-binding</keyword>
<gene>
    <name evidence="17" type="primary">trmU</name>
    <name evidence="14" type="synonym">mnmA</name>
    <name evidence="17" type="ordered locus">MEPCIT_362</name>
</gene>
<accession>F7XY14</accession>
<dbReference type="GO" id="GO:0032259">
    <property type="term" value="P:methylation"/>
    <property type="evidence" value="ECO:0007669"/>
    <property type="project" value="UniProtKB-KW"/>
</dbReference>
<name>F7XY14_MOREP</name>
<dbReference type="KEGG" id="men:MEPCIT_362"/>
<dbReference type="CDD" id="cd01998">
    <property type="entry name" value="MnmA_TRMU-like"/>
    <property type="match status" value="1"/>
</dbReference>
<feature type="binding site" evidence="14">
    <location>
        <position position="128"/>
    </location>
    <ligand>
        <name>ATP</name>
        <dbReference type="ChEBI" id="CHEBI:30616"/>
    </ligand>
</feature>
<dbReference type="eggNOG" id="COG0482">
    <property type="taxonomic scope" value="Bacteria"/>
</dbReference>
<comment type="subcellular location">
    <subcellularLocation>
        <location evidence="1 14">Cytoplasm</location>
    </subcellularLocation>
</comment>
<feature type="region of interest" description="Interaction with tRNA" evidence="14">
    <location>
        <begin position="150"/>
        <end position="152"/>
    </location>
</feature>
<feature type="domain" description="tRNA-specific 2-thiouridylase MnmA-like central" evidence="16">
    <location>
        <begin position="208"/>
        <end position="277"/>
    </location>
</feature>
<dbReference type="RefSeq" id="WP_013975740.1">
    <property type="nucleotide sequence ID" value="NC_015735.1"/>
</dbReference>
<feature type="active site" description="Nucleophile" evidence="14">
    <location>
        <position position="103"/>
    </location>
</feature>
<dbReference type="GO" id="GO:0000049">
    <property type="term" value="F:tRNA binding"/>
    <property type="evidence" value="ECO:0007669"/>
    <property type="project" value="UniProtKB-KW"/>
</dbReference>
<keyword evidence="18" id="KW-1185">Reference proteome</keyword>
<evidence type="ECO:0000256" key="11">
    <source>
        <dbReference type="ARBA" id="ARBA00022884"/>
    </source>
</evidence>
<reference key="1">
    <citation type="submission" date="2010-09" db="EMBL/GenBank/DDBJ databases">
        <title>An interdependent metabolic patchwork in the nested three-way symbiosis of mealybugs.</title>
        <authorList>
            <person name="McCutcheon J.P."/>
            <person name="von Dohlen C.D."/>
        </authorList>
    </citation>
    <scope>NUCLEOTIDE SEQUENCE</scope>
    <source>
        <strain>PCIT</strain>
    </source>
</reference>
<dbReference type="Gene3D" id="2.40.30.10">
    <property type="entry name" value="Translation factors"/>
    <property type="match status" value="1"/>
</dbReference>
<comment type="subunit">
    <text evidence="14">Interacts with TusE.</text>
</comment>
<evidence type="ECO:0000256" key="3">
    <source>
        <dbReference type="ARBA" id="ARBA00011949"/>
    </source>
</evidence>
<keyword evidence="5 14" id="KW-0963">Cytoplasm</keyword>
<comment type="catalytic activity">
    <reaction evidence="13 14">
        <text>S-sulfanyl-L-cysteinyl-[protein] + uridine(34) in tRNA + AH2 + ATP = 2-thiouridine(34) in tRNA + L-cysteinyl-[protein] + A + AMP + diphosphate + H(+)</text>
        <dbReference type="Rhea" id="RHEA:47032"/>
        <dbReference type="Rhea" id="RHEA-COMP:10131"/>
        <dbReference type="Rhea" id="RHEA-COMP:11726"/>
        <dbReference type="Rhea" id="RHEA-COMP:11727"/>
        <dbReference type="Rhea" id="RHEA-COMP:11728"/>
        <dbReference type="ChEBI" id="CHEBI:13193"/>
        <dbReference type="ChEBI" id="CHEBI:15378"/>
        <dbReference type="ChEBI" id="CHEBI:17499"/>
        <dbReference type="ChEBI" id="CHEBI:29950"/>
        <dbReference type="ChEBI" id="CHEBI:30616"/>
        <dbReference type="ChEBI" id="CHEBI:33019"/>
        <dbReference type="ChEBI" id="CHEBI:61963"/>
        <dbReference type="ChEBI" id="CHEBI:65315"/>
        <dbReference type="ChEBI" id="CHEBI:87170"/>
        <dbReference type="ChEBI" id="CHEBI:456215"/>
        <dbReference type="EC" id="2.8.1.13"/>
    </reaction>
</comment>
<dbReference type="GO" id="GO:0005737">
    <property type="term" value="C:cytoplasm"/>
    <property type="evidence" value="ECO:0007669"/>
    <property type="project" value="UniProtKB-SubCell"/>
</dbReference>
<feature type="binding site" evidence="14">
    <location>
        <position position="38"/>
    </location>
    <ligand>
        <name>ATP</name>
        <dbReference type="ChEBI" id="CHEBI:30616"/>
    </ligand>
</feature>
<dbReference type="Gene3D" id="3.40.50.620">
    <property type="entry name" value="HUPs"/>
    <property type="match status" value="1"/>
</dbReference>
<evidence type="ECO:0000256" key="8">
    <source>
        <dbReference type="ARBA" id="ARBA00022694"/>
    </source>
</evidence>
<dbReference type="FunFam" id="3.40.50.620:FF:000004">
    <property type="entry name" value="tRNA-specific 2-thiouridylase MnmA"/>
    <property type="match status" value="1"/>
</dbReference>
<evidence type="ECO:0000256" key="9">
    <source>
        <dbReference type="ARBA" id="ARBA00022741"/>
    </source>
</evidence>
<dbReference type="NCBIfam" id="TIGR00420">
    <property type="entry name" value="trmU"/>
    <property type="match status" value="1"/>
</dbReference>
<dbReference type="AlphaFoldDB" id="F7XY14"/>
<evidence type="ECO:0000313" key="17">
    <source>
        <dbReference type="EMBL" id="AEI74990.1"/>
    </source>
</evidence>
<dbReference type="EMBL" id="CP002243">
    <property type="protein sequence ID" value="AEI74990.1"/>
    <property type="molecule type" value="Genomic_DNA"/>
</dbReference>
<dbReference type="EC" id="2.8.1.13" evidence="3 14"/>
<evidence type="ECO:0000256" key="12">
    <source>
        <dbReference type="ARBA" id="ARBA00023157"/>
    </source>
</evidence>
<feature type="region of interest" description="Interaction with target base in tRNA" evidence="14">
    <location>
        <begin position="98"/>
        <end position="100"/>
    </location>
</feature>
<feature type="binding site" evidence="14">
    <location>
        <begin position="12"/>
        <end position="19"/>
    </location>
    <ligand>
        <name>ATP</name>
        <dbReference type="ChEBI" id="CHEBI:30616"/>
    </ligand>
</feature>
<dbReference type="Pfam" id="PF03054">
    <property type="entry name" value="tRNA_Me_trans"/>
    <property type="match status" value="1"/>
</dbReference>
<evidence type="ECO:0000256" key="5">
    <source>
        <dbReference type="ARBA" id="ARBA00022490"/>
    </source>
</evidence>
<feature type="disulfide bond" description="Alternate" evidence="14">
    <location>
        <begin position="103"/>
        <end position="200"/>
    </location>
</feature>
<feature type="active site" description="Cysteine persulfide intermediate" evidence="14">
    <location>
        <position position="200"/>
    </location>
</feature>
<dbReference type="SUPFAM" id="SSF52402">
    <property type="entry name" value="Adenine nucleotide alpha hydrolases-like"/>
    <property type="match status" value="1"/>
</dbReference>
<protein>
    <recommendedName>
        <fullName evidence="4 14">tRNA-specific 2-thiouridylase MnmA</fullName>
        <ecNumber evidence="3 14">2.8.1.13</ecNumber>
    </recommendedName>
</protein>
<keyword evidence="8 14" id="KW-0819">tRNA processing</keyword>
<dbReference type="Gene3D" id="2.30.30.280">
    <property type="entry name" value="Adenine nucleotide alpha hydrolases-like domains"/>
    <property type="match status" value="1"/>
</dbReference>
<dbReference type="OrthoDB" id="9800696at2"/>
<dbReference type="PANTHER" id="PTHR11933">
    <property type="entry name" value="TRNA 5-METHYLAMINOMETHYL-2-THIOURIDYLATE -METHYLTRANSFERASE"/>
    <property type="match status" value="1"/>
</dbReference>
<dbReference type="GO" id="GO:0103016">
    <property type="term" value="F:tRNA-uridine 2-sulfurtransferase activity"/>
    <property type="evidence" value="ECO:0007669"/>
    <property type="project" value="UniProtKB-EC"/>
</dbReference>
<dbReference type="PANTHER" id="PTHR11933:SF5">
    <property type="entry name" value="MITOCHONDRIAL TRNA-SPECIFIC 2-THIOURIDYLASE 1"/>
    <property type="match status" value="1"/>
</dbReference>
<evidence type="ECO:0000256" key="14">
    <source>
        <dbReference type="HAMAP-Rule" id="MF_00144"/>
    </source>
</evidence>
<comment type="similarity">
    <text evidence="2 14">Belongs to the MnmA/TRMU family.</text>
</comment>
<comment type="function">
    <text evidence="14">Catalyzes the 2-thiolation of uridine at the wobble position (U34) of tRNA(Lys), tRNA(Glu) and tRNA(Gln), leading to the formation of s(2)U34, the first step of tRNA-mnm(5)s(2)U34 synthesis. Sulfur is provided by IscS, via a sulfur-relay system. Binds ATP and its substrate tRNAs.</text>
</comment>
<dbReference type="Pfam" id="PF20258">
    <property type="entry name" value="tRNA_Me_trans_C"/>
    <property type="match status" value="1"/>
</dbReference>
<dbReference type="GO" id="GO:0008168">
    <property type="term" value="F:methyltransferase activity"/>
    <property type="evidence" value="ECO:0007669"/>
    <property type="project" value="UniProtKB-KW"/>
</dbReference>
<dbReference type="NCBIfam" id="NF001138">
    <property type="entry name" value="PRK00143.1"/>
    <property type="match status" value="1"/>
</dbReference>
<evidence type="ECO:0000256" key="2">
    <source>
        <dbReference type="ARBA" id="ARBA00006191"/>
    </source>
</evidence>
<keyword evidence="9 14" id="KW-0547">Nucleotide-binding</keyword>
<evidence type="ECO:0000256" key="4">
    <source>
        <dbReference type="ARBA" id="ARBA00013805"/>
    </source>
</evidence>
<evidence type="ECO:0000256" key="7">
    <source>
        <dbReference type="ARBA" id="ARBA00022679"/>
    </source>
</evidence>
<dbReference type="Proteomes" id="UP000000504">
    <property type="component" value="Chromosome"/>
</dbReference>
<evidence type="ECO:0000256" key="10">
    <source>
        <dbReference type="ARBA" id="ARBA00022840"/>
    </source>
</evidence>
<dbReference type="FunFam" id="2.30.30.280:FF:000001">
    <property type="entry name" value="tRNA-specific 2-thiouridylase MnmA"/>
    <property type="match status" value="1"/>
</dbReference>
<feature type="site" description="Interaction with tRNA" evidence="14">
    <location>
        <position position="129"/>
    </location>
</feature>
<keyword evidence="6 14" id="KW-0820">tRNA-binding</keyword>
<dbReference type="InterPro" id="IPR004506">
    <property type="entry name" value="MnmA-like"/>
</dbReference>
<dbReference type="FunFam" id="2.40.30.10:FF:000023">
    <property type="entry name" value="tRNA-specific 2-thiouridylase MnmA"/>
    <property type="match status" value="1"/>
</dbReference>
<organism evidence="17 18">
    <name type="scientific">Moranella endobia (strain PCIT)</name>
    <dbReference type="NCBI Taxonomy" id="903503"/>
    <lineage>
        <taxon>Bacteria</taxon>
        <taxon>Pseudomonadati</taxon>
        <taxon>Pseudomonadota</taxon>
        <taxon>Gammaproteobacteria</taxon>
        <taxon>Enterobacterales</taxon>
        <taxon>Enterobacteriaceae</taxon>
        <taxon>Candidatus Moranella</taxon>
    </lineage>
</organism>
<evidence type="ECO:0000259" key="16">
    <source>
        <dbReference type="Pfam" id="PF20259"/>
    </source>
</evidence>
<keyword evidence="17" id="KW-0489">Methyltransferase</keyword>
<dbReference type="Pfam" id="PF20259">
    <property type="entry name" value="tRNA_Me_trans_M"/>
    <property type="match status" value="1"/>
</dbReference>
<feature type="region of interest" description="Interaction with tRNA" evidence="14">
    <location>
        <begin position="313"/>
        <end position="314"/>
    </location>
</feature>
<feature type="domain" description="tRNA-specific 2-thiouridylase MnmA-like C-terminal" evidence="15">
    <location>
        <begin position="287"/>
        <end position="362"/>
    </location>
</feature>
<proteinExistence type="inferred from homology"/>
<sequence length="370" mass="41079">MSNNSKKKVIVGMSGGVDSSVSAWLLQQQGYLVEGLFMKNWEEDDNEAYCNAASDLADARAVCDQLGIILRTVNFTAEYWDNVFLHCLAEYKVGRTPNPDILCNKEIKFKAFLEFATEDLGADFIATGHYVRCTDVDGKSQLQRGLDQNKDQSYFLYTLCHEQLARCLFPIGTLAKPQVRYIAAALSLATADKKDSTGICFIGKRKFRDFLGRYLPPTQPGVIMSVNGQELGRHQGLMYYTLGQRKGLGIGGTSDGSEDPWYVVEKDFDNNQLLVAQGNQHPRLMSTGLIASRLHWVDREPLTAALRCTVKTRYRQPDINCMVTPQSAESLQVTFDQPVAAVTPGQSAVFYVAEHCLGGGIIEARQPLSH</sequence>
<dbReference type="InterPro" id="IPR046884">
    <property type="entry name" value="MnmA-like_central"/>
</dbReference>
<dbReference type="STRING" id="903503.MEPCIT_362"/>
<dbReference type="GO" id="GO:0005524">
    <property type="term" value="F:ATP binding"/>
    <property type="evidence" value="ECO:0007669"/>
    <property type="project" value="UniProtKB-KW"/>
</dbReference>